<dbReference type="Proteomes" id="UP000327493">
    <property type="component" value="Chromosome 2"/>
</dbReference>
<proteinExistence type="predicted"/>
<name>A0A5J5DQ76_9PERO</name>
<gene>
    <name evidence="1" type="ORF">FQN60_012555</name>
</gene>
<protein>
    <submittedName>
        <fullName evidence="1">Uncharacterized protein</fullName>
    </submittedName>
</protein>
<sequence length="105" mass="11778">MVLFGADDEVLGALLQVDSIPAASVRQEEPRLTHYDSCLLTWTTRAHVTLRAAADVVPADLSERLFVLSGSVDSHQGWLEEAHFEVLLKPEDQDLWLFVKHLRGQ</sequence>
<keyword evidence="2" id="KW-1185">Reference proteome</keyword>
<evidence type="ECO:0000313" key="2">
    <source>
        <dbReference type="Proteomes" id="UP000327493"/>
    </source>
</evidence>
<reference evidence="1 2" key="1">
    <citation type="submission" date="2019-08" db="EMBL/GenBank/DDBJ databases">
        <title>A chromosome-level genome assembly, high-density linkage maps, and genome scans reveal the genomic architecture of hybrid incompatibilities underlying speciation via character displacement in darters (Percidae: Etheostominae).</title>
        <authorList>
            <person name="Moran R.L."/>
            <person name="Catchen J.M."/>
            <person name="Fuller R.C."/>
        </authorList>
    </citation>
    <scope>NUCLEOTIDE SEQUENCE [LARGE SCALE GENOMIC DNA]</scope>
    <source>
        <strain evidence="1">EspeVRDwgs_2016</strain>
        <tissue evidence="1">Muscle</tissue>
    </source>
</reference>
<dbReference type="EMBL" id="VOFY01000002">
    <property type="protein sequence ID" value="KAA8595420.1"/>
    <property type="molecule type" value="Genomic_DNA"/>
</dbReference>
<dbReference type="AlphaFoldDB" id="A0A5J5DQ76"/>
<organism evidence="1 2">
    <name type="scientific">Etheostoma spectabile</name>
    <name type="common">orangethroat darter</name>
    <dbReference type="NCBI Taxonomy" id="54343"/>
    <lineage>
        <taxon>Eukaryota</taxon>
        <taxon>Metazoa</taxon>
        <taxon>Chordata</taxon>
        <taxon>Craniata</taxon>
        <taxon>Vertebrata</taxon>
        <taxon>Euteleostomi</taxon>
        <taxon>Actinopterygii</taxon>
        <taxon>Neopterygii</taxon>
        <taxon>Teleostei</taxon>
        <taxon>Neoteleostei</taxon>
        <taxon>Acanthomorphata</taxon>
        <taxon>Eupercaria</taxon>
        <taxon>Perciformes</taxon>
        <taxon>Percoidei</taxon>
        <taxon>Percidae</taxon>
        <taxon>Etheostomatinae</taxon>
        <taxon>Etheostoma</taxon>
    </lineage>
</organism>
<evidence type="ECO:0000313" key="1">
    <source>
        <dbReference type="EMBL" id="KAA8595420.1"/>
    </source>
</evidence>
<accession>A0A5J5DQ76</accession>
<comment type="caution">
    <text evidence="1">The sequence shown here is derived from an EMBL/GenBank/DDBJ whole genome shotgun (WGS) entry which is preliminary data.</text>
</comment>
<feature type="non-terminal residue" evidence="1">
    <location>
        <position position="105"/>
    </location>
</feature>